<protein>
    <submittedName>
        <fullName evidence="1">Uncharacterized protein</fullName>
    </submittedName>
</protein>
<dbReference type="InterPro" id="IPR038241">
    <property type="entry name" value="GhoS_sf"/>
</dbReference>
<evidence type="ECO:0000313" key="2">
    <source>
        <dbReference type="Proteomes" id="UP000190667"/>
    </source>
</evidence>
<organism evidence="1 2">
    <name type="scientific">Izhakiella australiensis</name>
    <dbReference type="NCBI Taxonomy" id="1926881"/>
    <lineage>
        <taxon>Bacteria</taxon>
        <taxon>Pseudomonadati</taxon>
        <taxon>Pseudomonadota</taxon>
        <taxon>Gammaproteobacteria</taxon>
        <taxon>Enterobacterales</taxon>
        <taxon>Erwiniaceae</taxon>
        <taxon>Izhakiella</taxon>
    </lineage>
</organism>
<evidence type="ECO:0000313" key="1">
    <source>
        <dbReference type="EMBL" id="OON41264.1"/>
    </source>
</evidence>
<proteinExistence type="predicted"/>
<keyword evidence="2" id="KW-1185">Reference proteome</keyword>
<name>A0A1S8YQC5_9GAMM</name>
<gene>
    <name evidence="1" type="ORF">BTJ39_04680</name>
</gene>
<accession>A0A1S8YQC5</accession>
<dbReference type="Gene3D" id="3.30.70.2360">
    <property type="match status" value="1"/>
</dbReference>
<dbReference type="OrthoDB" id="6490595at2"/>
<comment type="caution">
    <text evidence="1">The sequence shown here is derived from an EMBL/GenBank/DDBJ whole genome shotgun (WGS) entry which is preliminary data.</text>
</comment>
<dbReference type="Pfam" id="PF11080">
    <property type="entry name" value="GhoS"/>
    <property type="match status" value="1"/>
</dbReference>
<dbReference type="EMBL" id="MRUL01000002">
    <property type="protein sequence ID" value="OON41264.1"/>
    <property type="molecule type" value="Genomic_DNA"/>
</dbReference>
<dbReference type="STRING" id="1926881.BTJ39_04680"/>
<dbReference type="RefSeq" id="WP_078001515.1">
    <property type="nucleotide sequence ID" value="NZ_MRUL01000002.1"/>
</dbReference>
<dbReference type="InterPro" id="IPR022597">
    <property type="entry name" value="GhoS"/>
</dbReference>
<dbReference type="AlphaFoldDB" id="A0A1S8YQC5"/>
<reference evidence="1 2" key="1">
    <citation type="submission" date="2016-12" db="EMBL/GenBank/DDBJ databases">
        <title>Izhakiella australiana sp. nov. of genus Izhakiella isolated from Australian desert.</title>
        <authorList>
            <person name="Ji M."/>
        </authorList>
    </citation>
    <scope>NUCLEOTIDE SEQUENCE [LARGE SCALE GENOMIC DNA]</scope>
    <source>
        <strain evidence="1 2">D4N98</strain>
    </source>
</reference>
<dbReference type="GO" id="GO:0004521">
    <property type="term" value="F:RNA endonuclease activity"/>
    <property type="evidence" value="ECO:0007669"/>
    <property type="project" value="InterPro"/>
</dbReference>
<sequence length="100" mass="10988">MNDRNPKAYVVTLEYHEEGLADLMELNSAMINGGFKTALHDSDGHPHELGTNSFGIISANDEDTLCKQAEGLAEMALDKKPAVKIATFEAFLSQHADNRR</sequence>
<dbReference type="Proteomes" id="UP000190667">
    <property type="component" value="Unassembled WGS sequence"/>
</dbReference>